<keyword evidence="1" id="KW-0812">Transmembrane</keyword>
<sequence>QDDRTTAPLAPVLYDINKNEYITRFTPVETPVDVAPVTNPVASPETSSSKQPQNMGAILGGVIGSLSIIALSVGVFIFLRRRDSRSDNDCGPENDSVYRKVAMESHEQRHSQDATSVASRLFGKQTPSATSLTLTSIPVASGPQLYVATSGQARSPHGDPVHSLAADGHGKGAEEVRGPQAVI</sequence>
<protein>
    <submittedName>
        <fullName evidence="2">Uncharacterized protein</fullName>
    </submittedName>
</protein>
<accession>A0A9P6M0A1</accession>
<feature type="non-terminal residue" evidence="2">
    <location>
        <position position="1"/>
    </location>
</feature>
<dbReference type="EMBL" id="JAAAHY010000798">
    <property type="protein sequence ID" value="KAF9957095.1"/>
    <property type="molecule type" value="Genomic_DNA"/>
</dbReference>
<reference evidence="2" key="1">
    <citation type="journal article" date="2020" name="Fungal Divers.">
        <title>Resolving the Mortierellaceae phylogeny through synthesis of multi-gene phylogenetics and phylogenomics.</title>
        <authorList>
            <person name="Vandepol N."/>
            <person name="Liber J."/>
            <person name="Desiro A."/>
            <person name="Na H."/>
            <person name="Kennedy M."/>
            <person name="Barry K."/>
            <person name="Grigoriev I.V."/>
            <person name="Miller A.N."/>
            <person name="O'Donnell K."/>
            <person name="Stajich J.E."/>
            <person name="Bonito G."/>
        </authorList>
    </citation>
    <scope>NUCLEOTIDE SEQUENCE</scope>
    <source>
        <strain evidence="2">CK1249</strain>
    </source>
</reference>
<gene>
    <name evidence="2" type="ORF">BGZ70_009627</name>
</gene>
<keyword evidence="3" id="KW-1185">Reference proteome</keyword>
<name>A0A9P6M0A1_MORAP</name>
<proteinExistence type="predicted"/>
<evidence type="ECO:0000256" key="1">
    <source>
        <dbReference type="SAM" id="Phobius"/>
    </source>
</evidence>
<comment type="caution">
    <text evidence="2">The sequence shown here is derived from an EMBL/GenBank/DDBJ whole genome shotgun (WGS) entry which is preliminary data.</text>
</comment>
<evidence type="ECO:0000313" key="3">
    <source>
        <dbReference type="Proteomes" id="UP000738359"/>
    </source>
</evidence>
<dbReference type="Proteomes" id="UP000738359">
    <property type="component" value="Unassembled WGS sequence"/>
</dbReference>
<feature type="transmembrane region" description="Helical" evidence="1">
    <location>
        <begin position="57"/>
        <end position="79"/>
    </location>
</feature>
<organism evidence="2 3">
    <name type="scientific">Mortierella alpina</name>
    <name type="common">Oleaginous fungus</name>
    <name type="synonym">Mortierella renispora</name>
    <dbReference type="NCBI Taxonomy" id="64518"/>
    <lineage>
        <taxon>Eukaryota</taxon>
        <taxon>Fungi</taxon>
        <taxon>Fungi incertae sedis</taxon>
        <taxon>Mucoromycota</taxon>
        <taxon>Mortierellomycotina</taxon>
        <taxon>Mortierellomycetes</taxon>
        <taxon>Mortierellales</taxon>
        <taxon>Mortierellaceae</taxon>
        <taxon>Mortierella</taxon>
    </lineage>
</organism>
<evidence type="ECO:0000313" key="2">
    <source>
        <dbReference type="EMBL" id="KAF9957095.1"/>
    </source>
</evidence>
<keyword evidence="1" id="KW-1133">Transmembrane helix</keyword>
<keyword evidence="1" id="KW-0472">Membrane</keyword>
<dbReference type="AlphaFoldDB" id="A0A9P6M0A1"/>